<keyword evidence="3" id="KW-0863">Zinc-finger</keyword>
<dbReference type="AlphaFoldDB" id="A0AAV9ZMZ4"/>
<evidence type="ECO:0000256" key="4">
    <source>
        <dbReference type="ARBA" id="ARBA00022833"/>
    </source>
</evidence>
<feature type="region of interest" description="Disordered" evidence="6">
    <location>
        <begin position="831"/>
        <end position="853"/>
    </location>
</feature>
<keyword evidence="2" id="KW-0479">Metal-binding</keyword>
<proteinExistence type="predicted"/>
<accession>A0AAV9ZMZ4</accession>
<evidence type="ECO:0000256" key="2">
    <source>
        <dbReference type="ARBA" id="ARBA00022723"/>
    </source>
</evidence>
<dbReference type="InterPro" id="IPR052035">
    <property type="entry name" value="ZnF_BED_domain_contain"/>
</dbReference>
<dbReference type="GO" id="GO:0005634">
    <property type="term" value="C:nucleus"/>
    <property type="evidence" value="ECO:0007669"/>
    <property type="project" value="UniProtKB-SubCell"/>
</dbReference>
<keyword evidence="8" id="KW-1185">Reference proteome</keyword>
<evidence type="ECO:0000256" key="6">
    <source>
        <dbReference type="SAM" id="MobiDB-lite"/>
    </source>
</evidence>
<protein>
    <submittedName>
        <fullName evidence="7">DUF659 family protein</fullName>
    </submittedName>
</protein>
<dbReference type="GO" id="GO:0008270">
    <property type="term" value="F:zinc ion binding"/>
    <property type="evidence" value="ECO:0007669"/>
    <property type="project" value="UniProtKB-KW"/>
</dbReference>
<dbReference type="Proteomes" id="UP001362999">
    <property type="component" value="Unassembled WGS sequence"/>
</dbReference>
<reference evidence="7 8" key="1">
    <citation type="journal article" date="2024" name="J Genomics">
        <title>Draft genome sequencing and assembly of Favolaschia claudopus CIRM-BRFM 2984 isolated from oak limbs.</title>
        <authorList>
            <person name="Navarro D."/>
            <person name="Drula E."/>
            <person name="Chaduli D."/>
            <person name="Cazenave R."/>
            <person name="Ahrendt S."/>
            <person name="Wang J."/>
            <person name="Lipzen A."/>
            <person name="Daum C."/>
            <person name="Barry K."/>
            <person name="Grigoriev I.V."/>
            <person name="Favel A."/>
            <person name="Rosso M.N."/>
            <person name="Martin F."/>
        </authorList>
    </citation>
    <scope>NUCLEOTIDE SEQUENCE [LARGE SCALE GENOMIC DNA]</scope>
    <source>
        <strain evidence="7 8">CIRM-BRFM 2984</strain>
    </source>
</reference>
<keyword evidence="5" id="KW-0539">Nucleus</keyword>
<dbReference type="PANTHER" id="PTHR46481:SF10">
    <property type="entry name" value="ZINC FINGER BED DOMAIN-CONTAINING PROTEIN 39"/>
    <property type="match status" value="1"/>
</dbReference>
<name>A0AAV9ZMZ4_9AGAR</name>
<dbReference type="SUPFAM" id="SSF53098">
    <property type="entry name" value="Ribonuclease H-like"/>
    <property type="match status" value="1"/>
</dbReference>
<comment type="caution">
    <text evidence="7">The sequence shown here is derived from an EMBL/GenBank/DDBJ whole genome shotgun (WGS) entry which is preliminary data.</text>
</comment>
<evidence type="ECO:0000256" key="1">
    <source>
        <dbReference type="ARBA" id="ARBA00004123"/>
    </source>
</evidence>
<gene>
    <name evidence="7" type="ORF">R3P38DRAFT_2661561</name>
</gene>
<sequence length="948" mass="104651">MASSGPSFYHEEIKELHRLLKRLPDNIPVGNAHNFIGYVPDGKAVDEDGRHTVVAHDLGRSFGARRTPAGEDIIVAFKSRGPALEEVVTVLRDNITGSGGPNVLLTKWVDDLRIGARAAIEAAGTPMNWPFADLVDDPPPEPPATAAPIRGRPKSTLLDDLTIPCHSLSNNTARIRCSGTDCQESWAVPRQSGRVLAHAVDCRFLSKELKDRALLENAKNSLAARTNTSETATKPTDMFSAFRVAGTETKAQQRKQHVDKTNHLLLELLCDGALPPKLVDRPTFRAFVNHLDPTNGICVSTTFSTNHIPAEAARVTVLSLEKLKTLHNLTITYDGGTTRGHQSIYTVHVTTPDREPHLIKGDEASGYSHTGEHIKKVLMEVMKEIGLERFAGIASDNTGNTTVARVLCVDDVPTLLICPDPCHHLSNTVGDIVKLPYFENATSKARTVISHFSHSSNSHTHLSALRVCLSINHGLETVGKTRFGTWYWVGYALIPCLVPISQLINLGVISVDGDKDKAALGFFKQFRILQDFELELKQLVLILEPLARAIKCLEGLQVTVGDVWKFYVAITAVLRELFEEDTLSFPQELKDDVCAIINRRFDQMIHGPSGDLFLSGFYLDPEHVKSPVLFRRTANQLDPASSLAAVPVPVSSSQVTDQDLRDSMPAYQTVGKFLLTELAKELRAGRKDRAFVPYNSAAQILNAFKIQFQSYTRQYPPFSARSPLWNRPILYWESMYELPDASILAFIAIKILSILPNSMAEERTVSRFTRLNSVDRSRQDASTLVAMTKIYQHIRREAEPQASKKKSVSAPAMNWRSIRGLMSKLRDVEPEVEVVQPPSADSAATPGLGDTRSEASEAGLEAMNAALDQQASEPEPDVFRETSIASHRDGVDISLPYFRDLLSDKPITGADTVGSLWNWAERDAGDGEKRGRAARNTTWEGELNTLSF</sequence>
<evidence type="ECO:0000256" key="3">
    <source>
        <dbReference type="ARBA" id="ARBA00022771"/>
    </source>
</evidence>
<dbReference type="PANTHER" id="PTHR46481">
    <property type="entry name" value="ZINC FINGER BED DOMAIN-CONTAINING PROTEIN 4"/>
    <property type="match status" value="1"/>
</dbReference>
<evidence type="ECO:0000256" key="5">
    <source>
        <dbReference type="ARBA" id="ARBA00023242"/>
    </source>
</evidence>
<comment type="subcellular location">
    <subcellularLocation>
        <location evidence="1">Nucleus</location>
    </subcellularLocation>
</comment>
<dbReference type="EMBL" id="JAWWNJ010000130">
    <property type="protein sequence ID" value="KAK6987730.1"/>
    <property type="molecule type" value="Genomic_DNA"/>
</dbReference>
<evidence type="ECO:0000313" key="7">
    <source>
        <dbReference type="EMBL" id="KAK6987730.1"/>
    </source>
</evidence>
<dbReference type="InterPro" id="IPR012337">
    <property type="entry name" value="RNaseH-like_sf"/>
</dbReference>
<keyword evidence="4" id="KW-0862">Zinc</keyword>
<organism evidence="7 8">
    <name type="scientific">Favolaschia claudopus</name>
    <dbReference type="NCBI Taxonomy" id="2862362"/>
    <lineage>
        <taxon>Eukaryota</taxon>
        <taxon>Fungi</taxon>
        <taxon>Dikarya</taxon>
        <taxon>Basidiomycota</taxon>
        <taxon>Agaricomycotina</taxon>
        <taxon>Agaricomycetes</taxon>
        <taxon>Agaricomycetidae</taxon>
        <taxon>Agaricales</taxon>
        <taxon>Marasmiineae</taxon>
        <taxon>Mycenaceae</taxon>
        <taxon>Favolaschia</taxon>
    </lineage>
</organism>
<evidence type="ECO:0000313" key="8">
    <source>
        <dbReference type="Proteomes" id="UP001362999"/>
    </source>
</evidence>